<reference evidence="1 2" key="1">
    <citation type="submission" date="2019-02" db="EMBL/GenBank/DDBJ databases">
        <title>Deep-cultivation of Planctomycetes and their phenomic and genomic characterization uncovers novel biology.</title>
        <authorList>
            <person name="Wiegand S."/>
            <person name="Jogler M."/>
            <person name="Boedeker C."/>
            <person name="Pinto D."/>
            <person name="Vollmers J."/>
            <person name="Rivas-Marin E."/>
            <person name="Kohn T."/>
            <person name="Peeters S.H."/>
            <person name="Heuer A."/>
            <person name="Rast P."/>
            <person name="Oberbeckmann S."/>
            <person name="Bunk B."/>
            <person name="Jeske O."/>
            <person name="Meyerdierks A."/>
            <person name="Storesund J.E."/>
            <person name="Kallscheuer N."/>
            <person name="Luecker S."/>
            <person name="Lage O.M."/>
            <person name="Pohl T."/>
            <person name="Merkel B.J."/>
            <person name="Hornburger P."/>
            <person name="Mueller R.-W."/>
            <person name="Bruemmer F."/>
            <person name="Labrenz M."/>
            <person name="Spormann A.M."/>
            <person name="Op Den Camp H."/>
            <person name="Overmann J."/>
            <person name="Amann R."/>
            <person name="Jetten M.S.M."/>
            <person name="Mascher T."/>
            <person name="Medema M.H."/>
            <person name="Devos D.P."/>
            <person name="Kaster A.-K."/>
            <person name="Ovreas L."/>
            <person name="Rohde M."/>
            <person name="Galperin M.Y."/>
            <person name="Jogler C."/>
        </authorList>
    </citation>
    <scope>NUCLEOTIDE SEQUENCE [LARGE SCALE GENOMIC DNA]</scope>
    <source>
        <strain evidence="1 2">CA85</strain>
    </source>
</reference>
<dbReference type="SUPFAM" id="SSF49777">
    <property type="entry name" value="PEBP-like"/>
    <property type="match status" value="1"/>
</dbReference>
<gene>
    <name evidence="1" type="ORF">CA85_24180</name>
</gene>
<evidence type="ECO:0000313" key="1">
    <source>
        <dbReference type="EMBL" id="TWT67566.1"/>
    </source>
</evidence>
<proteinExistence type="predicted"/>
<evidence type="ECO:0000313" key="2">
    <source>
        <dbReference type="Proteomes" id="UP000318053"/>
    </source>
</evidence>
<dbReference type="AlphaFoldDB" id="A0A5C5XW66"/>
<organism evidence="1 2">
    <name type="scientific">Allorhodopirellula solitaria</name>
    <dbReference type="NCBI Taxonomy" id="2527987"/>
    <lineage>
        <taxon>Bacteria</taxon>
        <taxon>Pseudomonadati</taxon>
        <taxon>Planctomycetota</taxon>
        <taxon>Planctomycetia</taxon>
        <taxon>Pirellulales</taxon>
        <taxon>Pirellulaceae</taxon>
        <taxon>Allorhodopirellula</taxon>
    </lineage>
</organism>
<dbReference type="InterPro" id="IPR036610">
    <property type="entry name" value="PEBP-like_sf"/>
</dbReference>
<dbReference type="EMBL" id="SJPK01000004">
    <property type="protein sequence ID" value="TWT67566.1"/>
    <property type="molecule type" value="Genomic_DNA"/>
</dbReference>
<keyword evidence="2" id="KW-1185">Reference proteome</keyword>
<comment type="caution">
    <text evidence="1">The sequence shown here is derived from an EMBL/GenBank/DDBJ whole genome shotgun (WGS) entry which is preliminary data.</text>
</comment>
<sequence>MPPPGSGPHRYRFHLYAVDQIIDVAAAEATKASVLEAIDGHVLEQAVLMGTFERQD</sequence>
<dbReference type="Proteomes" id="UP000318053">
    <property type="component" value="Unassembled WGS sequence"/>
</dbReference>
<accession>A0A5C5XW66</accession>
<dbReference type="Gene3D" id="3.90.280.10">
    <property type="entry name" value="PEBP-like"/>
    <property type="match status" value="1"/>
</dbReference>
<protein>
    <submittedName>
        <fullName evidence="1">Phosphatidylethanolamine-binding protein</fullName>
    </submittedName>
</protein>
<dbReference type="Pfam" id="PF01161">
    <property type="entry name" value="PBP"/>
    <property type="match status" value="1"/>
</dbReference>
<dbReference type="InterPro" id="IPR008914">
    <property type="entry name" value="PEBP"/>
</dbReference>
<name>A0A5C5XW66_9BACT</name>